<dbReference type="Proteomes" id="UP000265745">
    <property type="component" value="Unassembled WGS sequence"/>
</dbReference>
<evidence type="ECO:0000259" key="8">
    <source>
        <dbReference type="Pfam" id="PF00535"/>
    </source>
</evidence>
<dbReference type="InterPro" id="IPR001173">
    <property type="entry name" value="Glyco_trans_2-like"/>
</dbReference>
<gene>
    <name evidence="9" type="ORF">C2846_15325</name>
</gene>
<dbReference type="SUPFAM" id="SSF53756">
    <property type="entry name" value="UDP-Glycosyltransferase/glycogen phosphorylase"/>
    <property type="match status" value="1"/>
</dbReference>
<proteinExistence type="inferred from homology"/>
<dbReference type="Gene3D" id="3.90.550.10">
    <property type="entry name" value="Spore Coat Polysaccharide Biosynthesis Protein SpsA, Chain A"/>
    <property type="match status" value="1"/>
</dbReference>
<dbReference type="PANTHER" id="PTHR22916">
    <property type="entry name" value="GLYCOSYLTRANSFERASE"/>
    <property type="match status" value="1"/>
</dbReference>
<evidence type="ECO:0000256" key="6">
    <source>
        <dbReference type="ARBA" id="ARBA00022944"/>
    </source>
</evidence>
<dbReference type="Pfam" id="PF04464">
    <property type="entry name" value="Glyphos_transf"/>
    <property type="match status" value="1"/>
</dbReference>
<dbReference type="SUPFAM" id="SSF53448">
    <property type="entry name" value="Nucleotide-diphospho-sugar transferases"/>
    <property type="match status" value="1"/>
</dbReference>
<dbReference type="Gene3D" id="3.40.50.12580">
    <property type="match status" value="1"/>
</dbReference>
<evidence type="ECO:0000256" key="5">
    <source>
        <dbReference type="ARBA" id="ARBA00022679"/>
    </source>
</evidence>
<dbReference type="OrthoDB" id="8742915at2"/>
<dbReference type="GO" id="GO:0047355">
    <property type="term" value="F:CDP-glycerol glycerophosphotransferase activity"/>
    <property type="evidence" value="ECO:0007669"/>
    <property type="project" value="InterPro"/>
</dbReference>
<dbReference type="GO" id="GO:0019350">
    <property type="term" value="P:teichoic acid biosynthetic process"/>
    <property type="evidence" value="ECO:0007669"/>
    <property type="project" value="UniProtKB-KW"/>
</dbReference>
<dbReference type="PANTHER" id="PTHR22916:SF3">
    <property type="entry name" value="UDP-GLCNAC:BETAGAL BETA-1,3-N-ACETYLGLUCOSAMINYLTRANSFERASE-LIKE PROTEIN 1"/>
    <property type="match status" value="1"/>
</dbReference>
<keyword evidence="4" id="KW-0997">Cell inner membrane</keyword>
<protein>
    <recommendedName>
        <fullName evidence="8">Glycosyltransferase 2-like domain-containing protein</fullName>
    </recommendedName>
</protein>
<comment type="similarity">
    <text evidence="2">Belongs to the CDP-glycerol glycerophosphotransferase family.</text>
</comment>
<dbReference type="GO" id="GO:0016758">
    <property type="term" value="F:hexosyltransferase activity"/>
    <property type="evidence" value="ECO:0007669"/>
    <property type="project" value="UniProtKB-ARBA"/>
</dbReference>
<keyword evidence="10" id="KW-1185">Reference proteome</keyword>
<evidence type="ECO:0000313" key="9">
    <source>
        <dbReference type="EMBL" id="RHW20193.1"/>
    </source>
</evidence>
<comment type="caution">
    <text evidence="9">The sequence shown here is derived from an EMBL/GenBank/DDBJ whole genome shotgun (WGS) entry which is preliminary data.</text>
</comment>
<dbReference type="InterPro" id="IPR007554">
    <property type="entry name" value="Glycerophosphate_synth"/>
</dbReference>
<dbReference type="InterPro" id="IPR029044">
    <property type="entry name" value="Nucleotide-diphossugar_trans"/>
</dbReference>
<name>A0A396S0A9_9PSED</name>
<evidence type="ECO:0000256" key="4">
    <source>
        <dbReference type="ARBA" id="ARBA00022519"/>
    </source>
</evidence>
<reference evidence="9 10" key="1">
    <citation type="submission" date="2018-06" db="EMBL/GenBank/DDBJ databases">
        <title>Pseudomonas jilinensis sp. nov., isolated from the production water of Jilin Oilfield in China.</title>
        <authorList>
            <person name="Wang J."/>
        </authorList>
    </citation>
    <scope>NUCLEOTIDE SEQUENCE [LARGE SCALE GENOMIC DNA]</scope>
    <source>
        <strain evidence="9 10">JS15-10A1</strain>
    </source>
</reference>
<sequence>MIKGALEIMAPAVSVIVPVFNTRDYLSECIESVLAQSEVEVELIMVDDGSTDGSLDVLHDYAARYKNIRVFTQNRKRQGAARNLAIQHASGRFLSFLDSDDTLPETSLKKMVETAEKYGSDMVCGIQQSFSQWRKWIGVPVHQREFNRLIECTTIEEMPTLIQDISACNRLIRRESIEKHAMRFPEGTAGEDLDFMARMYLKCDVITILPEVVYNYRGRDDSRTSRISPQFFEDRVAVTESLERAFAEKDALDIYQRLLRSEVRKLVGNRFLKVIKQSAYDEQLQIFGIIGRLVKKLSPEDMRSAEDYALREQVRIIMLSAEEYDALVAYENAPRSPRYLTLLKSDAAKAQLFEPMMRMQFQGLARFERVQKIQNSRVFAVASRISLLAAKCLKLASTVKGLPMLKYFAAAPVAKLAGALQPNKAIWLMDERIASSAEDNGYFLFKYLRETYPQLPVFYVLKRNSPHWGIVAPLGNVVAQYSWKHAYLLWRARVMLSTDSFRGLDYPSESLPRLRRKTLNVFLQHGVAGNKTMTYTRKNYPYFSQVIVSNGIEQAFFSGHYGFTPKQVKLTGIARLDALAPRRGAERSRKILVAPTWRRWLKGQEQIQASRYYHAWNSFLTSVSLAELLERHQMELYFRPHFNMMHFIDEFEKGSPRVHVIRDLDQPLHHLIREADLLITDYSSVMYDFFYQEKPVLGYMFDRHEWEVQPPGPPHLDYERDLALELVTTEDALLQQLQQCLEGGCKMSADKRSRLDKLFSHRDGDNCERIYRAVIEELAQP</sequence>
<feature type="domain" description="Glycosyltransferase 2-like" evidence="8">
    <location>
        <begin position="14"/>
        <end position="179"/>
    </location>
</feature>
<keyword evidence="5" id="KW-0808">Transferase</keyword>
<keyword evidence="7" id="KW-0472">Membrane</keyword>
<dbReference type="AlphaFoldDB" id="A0A396S0A9"/>
<organism evidence="9 10">
    <name type="scientific">Pseudomonas jilinensis</name>
    <dbReference type="NCBI Taxonomy" id="2078689"/>
    <lineage>
        <taxon>Bacteria</taxon>
        <taxon>Pseudomonadati</taxon>
        <taxon>Pseudomonadota</taxon>
        <taxon>Gammaproteobacteria</taxon>
        <taxon>Pseudomonadales</taxon>
        <taxon>Pseudomonadaceae</taxon>
        <taxon>Pseudomonas</taxon>
    </lineage>
</organism>
<dbReference type="Gene3D" id="3.40.50.11820">
    <property type="match status" value="1"/>
</dbReference>
<accession>A0A396S0A9</accession>
<dbReference type="InterPro" id="IPR043148">
    <property type="entry name" value="TagF_C"/>
</dbReference>
<keyword evidence="3" id="KW-1003">Cell membrane</keyword>
<comment type="subcellular location">
    <subcellularLocation>
        <location evidence="1">Cell membrane</location>
        <topology evidence="1">Peripheral membrane protein</topology>
    </subcellularLocation>
</comment>
<evidence type="ECO:0000313" key="10">
    <source>
        <dbReference type="Proteomes" id="UP000265745"/>
    </source>
</evidence>
<evidence type="ECO:0000256" key="3">
    <source>
        <dbReference type="ARBA" id="ARBA00022475"/>
    </source>
</evidence>
<dbReference type="RefSeq" id="WP_119701868.1">
    <property type="nucleotide sequence ID" value="NZ_QJSA01000014.1"/>
</dbReference>
<evidence type="ECO:0000256" key="1">
    <source>
        <dbReference type="ARBA" id="ARBA00004202"/>
    </source>
</evidence>
<keyword evidence="6" id="KW-0777">Teichoic acid biosynthesis</keyword>
<dbReference type="Pfam" id="PF00535">
    <property type="entry name" value="Glycos_transf_2"/>
    <property type="match status" value="1"/>
</dbReference>
<dbReference type="GO" id="GO:0005886">
    <property type="term" value="C:plasma membrane"/>
    <property type="evidence" value="ECO:0007669"/>
    <property type="project" value="UniProtKB-SubCell"/>
</dbReference>
<evidence type="ECO:0000256" key="2">
    <source>
        <dbReference type="ARBA" id="ARBA00010488"/>
    </source>
</evidence>
<evidence type="ECO:0000256" key="7">
    <source>
        <dbReference type="ARBA" id="ARBA00023136"/>
    </source>
</evidence>
<dbReference type="EMBL" id="QJSA01000014">
    <property type="protein sequence ID" value="RHW20193.1"/>
    <property type="molecule type" value="Genomic_DNA"/>
</dbReference>
<dbReference type="InterPro" id="IPR043149">
    <property type="entry name" value="TagF_N"/>
</dbReference>